<accession>A0ABW5YEM4</accession>
<dbReference type="RefSeq" id="WP_377187030.1">
    <property type="nucleotide sequence ID" value="NZ_JBHUPD010000003.1"/>
</dbReference>
<gene>
    <name evidence="1" type="ORF">ACFS5N_14670</name>
</gene>
<name>A0ABW5YEM4_9SPHI</name>
<proteinExistence type="predicted"/>
<evidence type="ECO:0000313" key="2">
    <source>
        <dbReference type="Proteomes" id="UP001597557"/>
    </source>
</evidence>
<dbReference type="Gene3D" id="2.40.128.110">
    <property type="entry name" value="Lipid/polyisoprenoid-binding, YceI-like"/>
    <property type="match status" value="1"/>
</dbReference>
<keyword evidence="2" id="KW-1185">Reference proteome</keyword>
<dbReference type="SUPFAM" id="SSF101874">
    <property type="entry name" value="YceI-like"/>
    <property type="match status" value="1"/>
</dbReference>
<evidence type="ECO:0000313" key="1">
    <source>
        <dbReference type="EMBL" id="MFD2873726.1"/>
    </source>
</evidence>
<reference evidence="2" key="1">
    <citation type="journal article" date="2019" name="Int. J. Syst. Evol. Microbiol.">
        <title>The Global Catalogue of Microorganisms (GCM) 10K type strain sequencing project: providing services to taxonomists for standard genome sequencing and annotation.</title>
        <authorList>
            <consortium name="The Broad Institute Genomics Platform"/>
            <consortium name="The Broad Institute Genome Sequencing Center for Infectious Disease"/>
            <person name="Wu L."/>
            <person name="Ma J."/>
        </authorList>
    </citation>
    <scope>NUCLEOTIDE SEQUENCE [LARGE SCALE GENOMIC DNA]</scope>
    <source>
        <strain evidence="2">KCTC 22437</strain>
    </source>
</reference>
<organism evidence="1 2">
    <name type="scientific">Mucilaginibacter ximonensis</name>
    <dbReference type="NCBI Taxonomy" id="538021"/>
    <lineage>
        <taxon>Bacteria</taxon>
        <taxon>Pseudomonadati</taxon>
        <taxon>Bacteroidota</taxon>
        <taxon>Sphingobacteriia</taxon>
        <taxon>Sphingobacteriales</taxon>
        <taxon>Sphingobacteriaceae</taxon>
        <taxon>Mucilaginibacter</taxon>
    </lineage>
</organism>
<dbReference type="Proteomes" id="UP001597557">
    <property type="component" value="Unassembled WGS sequence"/>
</dbReference>
<protein>
    <submittedName>
        <fullName evidence="1">YceI family protein</fullName>
    </submittedName>
</protein>
<comment type="caution">
    <text evidence="1">The sequence shown here is derived from an EMBL/GenBank/DDBJ whole genome shotgun (WGS) entry which is preliminary data.</text>
</comment>
<dbReference type="InterPro" id="IPR036761">
    <property type="entry name" value="TTHA0802/YceI-like_sf"/>
</dbReference>
<dbReference type="EMBL" id="JBHUPD010000003">
    <property type="protein sequence ID" value="MFD2873726.1"/>
    <property type="molecule type" value="Genomic_DNA"/>
</dbReference>
<sequence>MHYRNYFFSALLFLVISGFTNNDRAKINPIVKRWLVSQNSSLNVNGSTNVNRFTCVIPACPGKDTLTVNLDKSDQPVGLTGRIGLPVSSFDCHLSAMTRQLRETLKEKQFPALYIRFLTLSRLPQITDVPTQVNGLVEIEIAGVTRRFEISYQLNRDRQQVIHLKGTHMVNFSDFNLKPPTKLGGMIKTKDALNVDFQLNITELL</sequence>